<dbReference type="RefSeq" id="WP_307250057.1">
    <property type="nucleotide sequence ID" value="NZ_JAUSQZ010000001.1"/>
</dbReference>
<keyword evidence="1" id="KW-0732">Signal</keyword>
<comment type="caution">
    <text evidence="2">The sequence shown here is derived from an EMBL/GenBank/DDBJ whole genome shotgun (WGS) entry which is preliminary data.</text>
</comment>
<keyword evidence="3" id="KW-1185">Reference proteome</keyword>
<gene>
    <name evidence="2" type="ORF">J2S57_006600</name>
</gene>
<protein>
    <recommendedName>
        <fullName evidence="4">Peptidase C-terminal archaeal/bacterial domain-containing protein</fullName>
    </recommendedName>
</protein>
<sequence length="283" mass="28649">MNRRLAQHSAVAALGVLTALTFAAAPARAAEITCAPDPHEIDDPALGVGDPVVTASIAVGGTASRAICQTRDPLPGKHAPQDVDYIGFTATQGQAYTVDLVAAGSGLTDPFVGFLKLNDDGSTTSAVQSSAYDGRHSTTVPLDAGRYAILVADGSQEGYPDHVLGTKTIQGEAGTYTVKLSASAPPPVLKSVKITPNPVKGGDSATATLTFTGPILPGGTTAPLSSSNAFVAGGAGSLFAPEGATTLRIPIRTGRVSQDTPVTFSAWVTGVGPTLSTQLTVRR</sequence>
<feature type="signal peptide" evidence="1">
    <location>
        <begin position="1"/>
        <end position="29"/>
    </location>
</feature>
<feature type="chain" id="PRO_5047493189" description="Peptidase C-terminal archaeal/bacterial domain-containing protein" evidence="1">
    <location>
        <begin position="30"/>
        <end position="283"/>
    </location>
</feature>
<dbReference type="Gene3D" id="2.60.120.380">
    <property type="match status" value="1"/>
</dbReference>
<accession>A0ABT9PED6</accession>
<name>A0ABT9PED6_9ACTN</name>
<evidence type="ECO:0000313" key="2">
    <source>
        <dbReference type="EMBL" id="MDP9830851.1"/>
    </source>
</evidence>
<evidence type="ECO:0000256" key="1">
    <source>
        <dbReference type="SAM" id="SignalP"/>
    </source>
</evidence>
<proteinExistence type="predicted"/>
<organism evidence="2 3">
    <name type="scientific">Kineosporia succinea</name>
    <dbReference type="NCBI Taxonomy" id="84632"/>
    <lineage>
        <taxon>Bacteria</taxon>
        <taxon>Bacillati</taxon>
        <taxon>Actinomycetota</taxon>
        <taxon>Actinomycetes</taxon>
        <taxon>Kineosporiales</taxon>
        <taxon>Kineosporiaceae</taxon>
        <taxon>Kineosporia</taxon>
    </lineage>
</organism>
<evidence type="ECO:0008006" key="4">
    <source>
        <dbReference type="Google" id="ProtNLM"/>
    </source>
</evidence>
<dbReference type="Proteomes" id="UP001235712">
    <property type="component" value="Unassembled WGS sequence"/>
</dbReference>
<evidence type="ECO:0000313" key="3">
    <source>
        <dbReference type="Proteomes" id="UP001235712"/>
    </source>
</evidence>
<reference evidence="2 3" key="1">
    <citation type="submission" date="2023-07" db="EMBL/GenBank/DDBJ databases">
        <title>Sequencing the genomes of 1000 actinobacteria strains.</title>
        <authorList>
            <person name="Klenk H.-P."/>
        </authorList>
    </citation>
    <scope>NUCLEOTIDE SEQUENCE [LARGE SCALE GENOMIC DNA]</scope>
    <source>
        <strain evidence="2 3">DSM 44388</strain>
    </source>
</reference>
<dbReference type="EMBL" id="JAUSQZ010000001">
    <property type="protein sequence ID" value="MDP9830851.1"/>
    <property type="molecule type" value="Genomic_DNA"/>
</dbReference>